<dbReference type="Pfam" id="PF00571">
    <property type="entry name" value="CBS"/>
    <property type="match status" value="1"/>
</dbReference>
<protein>
    <submittedName>
        <fullName evidence="3">CBS domain-containing protein</fullName>
    </submittedName>
</protein>
<keyword evidence="4" id="KW-1185">Reference proteome</keyword>
<proteinExistence type="predicted"/>
<feature type="domain" description="CBS" evidence="2">
    <location>
        <begin position="1"/>
        <end position="53"/>
    </location>
</feature>
<evidence type="ECO:0000313" key="4">
    <source>
        <dbReference type="Proteomes" id="UP001322785"/>
    </source>
</evidence>
<evidence type="ECO:0000256" key="1">
    <source>
        <dbReference type="PROSITE-ProRule" id="PRU00703"/>
    </source>
</evidence>
<dbReference type="InterPro" id="IPR000644">
    <property type="entry name" value="CBS_dom"/>
</dbReference>
<gene>
    <name evidence="3" type="ORF">U5G49_000456</name>
</gene>
<dbReference type="Proteomes" id="UP001322785">
    <property type="component" value="Chromosome"/>
</dbReference>
<dbReference type="EMBL" id="CP140635">
    <property type="protein sequence ID" value="WQN35423.1"/>
    <property type="molecule type" value="Genomic_DNA"/>
</dbReference>
<accession>A0ABZ0Z795</accession>
<evidence type="ECO:0000313" key="3">
    <source>
        <dbReference type="EMBL" id="WQN35423.1"/>
    </source>
</evidence>
<reference evidence="3 4" key="1">
    <citation type="submission" date="2023-12" db="EMBL/GenBank/DDBJ databases">
        <authorList>
            <person name="Menendez E."/>
            <person name="Kaur S."/>
            <person name="Flores-Felix J.D."/>
            <person name="diCenzo G.C."/>
            <person name="Peix A."/>
            <person name="Velazquez E."/>
        </authorList>
    </citation>
    <scope>NUCLEOTIDE SEQUENCE [LARGE SCALE GENOMIC DNA]</scope>
    <source>
        <strain evidence="3 4">CIP 108029</strain>
    </source>
</reference>
<organism evidence="3 4">
    <name type="scientific">Rhizobium indigoferae</name>
    <dbReference type="NCBI Taxonomy" id="158891"/>
    <lineage>
        <taxon>Bacteria</taxon>
        <taxon>Pseudomonadati</taxon>
        <taxon>Pseudomonadota</taxon>
        <taxon>Alphaproteobacteria</taxon>
        <taxon>Hyphomicrobiales</taxon>
        <taxon>Rhizobiaceae</taxon>
        <taxon>Rhizobium/Agrobacterium group</taxon>
        <taxon>Rhizobium</taxon>
    </lineage>
</organism>
<dbReference type="Gene3D" id="3.10.580.10">
    <property type="entry name" value="CBS-domain"/>
    <property type="match status" value="1"/>
</dbReference>
<evidence type="ECO:0000259" key="2">
    <source>
        <dbReference type="PROSITE" id="PS51371"/>
    </source>
</evidence>
<name>A0ABZ0Z795_9HYPH</name>
<dbReference type="PROSITE" id="PS51371">
    <property type="entry name" value="CBS"/>
    <property type="match status" value="1"/>
</dbReference>
<dbReference type="InterPro" id="IPR046342">
    <property type="entry name" value="CBS_dom_sf"/>
</dbReference>
<sequence length="53" mass="5707">MTRTPKTVKPTVLATAALALLNQHHIGALIVIDDDSRPVGLVHFHDLLRIGVA</sequence>
<dbReference type="RefSeq" id="WP_246289307.1">
    <property type="nucleotide sequence ID" value="NZ_BSOQ01000032.1"/>
</dbReference>
<dbReference type="SUPFAM" id="SSF54631">
    <property type="entry name" value="CBS-domain pair"/>
    <property type="match status" value="1"/>
</dbReference>
<keyword evidence="1" id="KW-0129">CBS domain</keyword>